<comment type="caution">
    <text evidence="2">The sequence shown here is derived from an EMBL/GenBank/DDBJ whole genome shotgun (WGS) entry which is preliminary data.</text>
</comment>
<dbReference type="OrthoDB" id="3023006at2759"/>
<dbReference type="EMBL" id="JANKHO010000129">
    <property type="protein sequence ID" value="KAJ3514749.1"/>
    <property type="molecule type" value="Genomic_DNA"/>
</dbReference>
<dbReference type="Proteomes" id="UP001148786">
    <property type="component" value="Unassembled WGS sequence"/>
</dbReference>
<gene>
    <name evidence="2" type="ORF">NLJ89_g2196</name>
</gene>
<dbReference type="AlphaFoldDB" id="A0A9W8K7B9"/>
<name>A0A9W8K7B9_9AGAR</name>
<sequence length="444" mass="50954">MYSDGMDPESTIVVNDAPPSVEISPISTLPPELLSSIFILARPQSRFPPVLPFEVVISHVSRYWREVALSTPQLWSKIYIYSSASTKWIRPYLRRSGCYIPLDVYIDVYRADRPRLPGENSSRRSNQLKAATIPLLLHFDRIRRVSILCHHESTALALLSGFVNPMPCLESFKVKYDYISATADQRSHFSLFGGSSPRLAFLETDMPNILPASMMLDKLTTLYLHNLSESVGFDFRSFTRILTSPPNLRNLSLNGTINSHTWPVHHVSPKFTMKNLQALRLLDDGPTAMRMPVAVFDSPQFNGRPKFPDLRYLTIQTDNLFLSERFSKIFPTITHLHLPYPDFHRHVLHLENALVGRWKGVHTIVLTMYRERNEQRLVATLLALLPTRRNSGHPVKSLLVDQDHLKMLRVPPRLSSQVDLQLVSPENYQEVWWNLNEQHSKGED</sequence>
<accession>A0A9W8K7B9</accession>
<evidence type="ECO:0000259" key="1">
    <source>
        <dbReference type="Pfam" id="PF12937"/>
    </source>
</evidence>
<evidence type="ECO:0000313" key="3">
    <source>
        <dbReference type="Proteomes" id="UP001148786"/>
    </source>
</evidence>
<dbReference type="SUPFAM" id="SSF81383">
    <property type="entry name" value="F-box domain"/>
    <property type="match status" value="1"/>
</dbReference>
<dbReference type="InterPro" id="IPR001810">
    <property type="entry name" value="F-box_dom"/>
</dbReference>
<proteinExistence type="predicted"/>
<dbReference type="Pfam" id="PF12937">
    <property type="entry name" value="F-box-like"/>
    <property type="match status" value="1"/>
</dbReference>
<dbReference type="InterPro" id="IPR036047">
    <property type="entry name" value="F-box-like_dom_sf"/>
</dbReference>
<evidence type="ECO:0000313" key="2">
    <source>
        <dbReference type="EMBL" id="KAJ3514749.1"/>
    </source>
</evidence>
<feature type="domain" description="F-box" evidence="1">
    <location>
        <begin position="26"/>
        <end position="80"/>
    </location>
</feature>
<reference evidence="2" key="1">
    <citation type="submission" date="2022-07" db="EMBL/GenBank/DDBJ databases">
        <title>Genome Sequence of Agrocybe chaxingu.</title>
        <authorList>
            <person name="Buettner E."/>
        </authorList>
    </citation>
    <scope>NUCLEOTIDE SEQUENCE</scope>
    <source>
        <strain evidence="2">MP-N11</strain>
    </source>
</reference>
<keyword evidence="3" id="KW-1185">Reference proteome</keyword>
<dbReference type="Gene3D" id="1.20.1280.50">
    <property type="match status" value="1"/>
</dbReference>
<protein>
    <recommendedName>
        <fullName evidence="1">F-box domain-containing protein</fullName>
    </recommendedName>
</protein>
<organism evidence="2 3">
    <name type="scientific">Agrocybe chaxingu</name>
    <dbReference type="NCBI Taxonomy" id="84603"/>
    <lineage>
        <taxon>Eukaryota</taxon>
        <taxon>Fungi</taxon>
        <taxon>Dikarya</taxon>
        <taxon>Basidiomycota</taxon>
        <taxon>Agaricomycotina</taxon>
        <taxon>Agaricomycetes</taxon>
        <taxon>Agaricomycetidae</taxon>
        <taxon>Agaricales</taxon>
        <taxon>Agaricineae</taxon>
        <taxon>Strophariaceae</taxon>
        <taxon>Agrocybe</taxon>
    </lineage>
</organism>